<feature type="domain" description="HTH cro/C1-type" evidence="1">
    <location>
        <begin position="7"/>
        <end position="65"/>
    </location>
</feature>
<evidence type="ECO:0000259" key="1">
    <source>
        <dbReference type="PROSITE" id="PS50943"/>
    </source>
</evidence>
<dbReference type="RefSeq" id="WP_262598528.1">
    <property type="nucleotide sequence ID" value="NZ_CP103300.1"/>
</dbReference>
<dbReference type="CDD" id="cd00093">
    <property type="entry name" value="HTH_XRE"/>
    <property type="match status" value="1"/>
</dbReference>
<name>A0ABY6GTW5_9GAMM</name>
<proteinExistence type="predicted"/>
<organism evidence="2 3">
    <name type="scientific">Endozoicomonas euniceicola</name>
    <dbReference type="NCBI Taxonomy" id="1234143"/>
    <lineage>
        <taxon>Bacteria</taxon>
        <taxon>Pseudomonadati</taxon>
        <taxon>Pseudomonadota</taxon>
        <taxon>Gammaproteobacteria</taxon>
        <taxon>Oceanospirillales</taxon>
        <taxon>Endozoicomonadaceae</taxon>
        <taxon>Endozoicomonas</taxon>
    </lineage>
</organism>
<dbReference type="SUPFAM" id="SSF47413">
    <property type="entry name" value="lambda repressor-like DNA-binding domains"/>
    <property type="match status" value="1"/>
</dbReference>
<dbReference type="InterPro" id="IPR010982">
    <property type="entry name" value="Lambda_DNA-bd_dom_sf"/>
</dbReference>
<reference evidence="2" key="1">
    <citation type="submission" date="2022-10" db="EMBL/GenBank/DDBJ databases">
        <title>Completed Genome Sequence of two octocoral isolated bacterium, Endozoicomonas euniceicola EF212T and Endozoicomonas gorgoniicola PS125T.</title>
        <authorList>
            <person name="Chiou Y.-J."/>
            <person name="Chen Y.-H."/>
        </authorList>
    </citation>
    <scope>NUCLEOTIDE SEQUENCE</scope>
    <source>
        <strain evidence="2">EF212</strain>
    </source>
</reference>
<dbReference type="InterPro" id="IPR001387">
    <property type="entry name" value="Cro/C1-type_HTH"/>
</dbReference>
<protein>
    <submittedName>
        <fullName evidence="2">Helix-turn-helix domain-containing protein</fullName>
    </submittedName>
</protein>
<sequence length="217" mass="23895">MNWKARVKDLLAEQNMSQTDLGNRLGVSRATISLWLGDKNSYTDHSTIKMQNKIAEVLGTTREYLESGKRFTTTTGRVVPLLKSPEDIEAWCLRKLDATEAQKLYCPIDCSVMTYATVMTSKAMEGDSNSAGIPMESIVYVDHAIPLSQNNICIFKQVSLLIGRYEEIGGKPTVIFNNYNYPAITLDAVTYFGTLVGAFSPFSTASTATTPLISNIA</sequence>
<dbReference type="SMART" id="SM00530">
    <property type="entry name" value="HTH_XRE"/>
    <property type="match status" value="1"/>
</dbReference>
<evidence type="ECO:0000313" key="2">
    <source>
        <dbReference type="EMBL" id="UYM16221.1"/>
    </source>
</evidence>
<dbReference type="PROSITE" id="PS50943">
    <property type="entry name" value="HTH_CROC1"/>
    <property type="match status" value="1"/>
</dbReference>
<dbReference type="Pfam" id="PF13443">
    <property type="entry name" value="HTH_26"/>
    <property type="match status" value="1"/>
</dbReference>
<accession>A0ABY6GTW5</accession>
<dbReference type="Gene3D" id="1.10.260.40">
    <property type="entry name" value="lambda repressor-like DNA-binding domains"/>
    <property type="match status" value="1"/>
</dbReference>
<dbReference type="EMBL" id="CP103300">
    <property type="protein sequence ID" value="UYM16221.1"/>
    <property type="molecule type" value="Genomic_DNA"/>
</dbReference>
<dbReference type="Proteomes" id="UP001163255">
    <property type="component" value="Chromosome"/>
</dbReference>
<keyword evidence="3" id="KW-1185">Reference proteome</keyword>
<gene>
    <name evidence="2" type="ORF">NX720_26065</name>
</gene>
<evidence type="ECO:0000313" key="3">
    <source>
        <dbReference type="Proteomes" id="UP001163255"/>
    </source>
</evidence>